<reference evidence="9 10" key="1">
    <citation type="submission" date="2018-11" db="EMBL/GenBank/DDBJ databases">
        <title>Genome assembly of Steccherinum ochraceum LE-BIN_3174, the white-rot fungus of the Steccherinaceae family (The Residual Polyporoid clade, Polyporales, Basidiomycota).</title>
        <authorList>
            <person name="Fedorova T.V."/>
            <person name="Glazunova O.A."/>
            <person name="Landesman E.O."/>
            <person name="Moiseenko K.V."/>
            <person name="Psurtseva N.V."/>
            <person name="Savinova O.S."/>
            <person name="Shakhova N.V."/>
            <person name="Tyazhelova T.V."/>
            <person name="Vasina D.V."/>
        </authorList>
    </citation>
    <scope>NUCLEOTIDE SEQUENCE [LARGE SCALE GENOMIC DNA]</scope>
    <source>
        <strain evidence="9 10">LE-BIN_3174</strain>
    </source>
</reference>
<feature type="transmembrane region" description="Helical" evidence="7">
    <location>
        <begin position="451"/>
        <end position="472"/>
    </location>
</feature>
<evidence type="ECO:0000256" key="4">
    <source>
        <dbReference type="ARBA" id="ARBA00022989"/>
    </source>
</evidence>
<comment type="subcellular location">
    <subcellularLocation>
        <location evidence="1">Membrane</location>
        <topology evidence="1">Multi-pass membrane protein</topology>
    </subcellularLocation>
</comment>
<accession>A0A4R0RVN5</accession>
<name>A0A4R0RVN5_9APHY</name>
<dbReference type="EMBL" id="RWJN01000003">
    <property type="protein sequence ID" value="TCD71743.1"/>
    <property type="molecule type" value="Genomic_DNA"/>
</dbReference>
<feature type="transmembrane region" description="Helical" evidence="7">
    <location>
        <begin position="131"/>
        <end position="149"/>
    </location>
</feature>
<feature type="transmembrane region" description="Helical" evidence="7">
    <location>
        <begin position="299"/>
        <end position="320"/>
    </location>
</feature>
<dbReference type="AlphaFoldDB" id="A0A4R0RVN5"/>
<dbReference type="FunFam" id="1.20.1250.20:FF:000068">
    <property type="entry name" value="MFS general substrate transporter"/>
    <property type="match status" value="1"/>
</dbReference>
<evidence type="ECO:0000313" key="9">
    <source>
        <dbReference type="EMBL" id="TCD71743.1"/>
    </source>
</evidence>
<keyword evidence="4 7" id="KW-1133">Transmembrane helix</keyword>
<feature type="transmembrane region" description="Helical" evidence="7">
    <location>
        <begin position="161"/>
        <end position="179"/>
    </location>
</feature>
<dbReference type="FunFam" id="1.20.1250.20:FF:000034">
    <property type="entry name" value="MFS general substrate transporter"/>
    <property type="match status" value="1"/>
</dbReference>
<dbReference type="PANTHER" id="PTHR43791:SF19">
    <property type="entry name" value="TRANSPORTER, PUTATIVE (AFU_ORTHOLOGUE AFUA_1G01812)-RELATED"/>
    <property type="match status" value="1"/>
</dbReference>
<dbReference type="OrthoDB" id="2962993at2759"/>
<dbReference type="InterPro" id="IPR020846">
    <property type="entry name" value="MFS_dom"/>
</dbReference>
<evidence type="ECO:0000256" key="5">
    <source>
        <dbReference type="ARBA" id="ARBA00023136"/>
    </source>
</evidence>
<dbReference type="Proteomes" id="UP000292702">
    <property type="component" value="Unassembled WGS sequence"/>
</dbReference>
<dbReference type="InterPro" id="IPR036259">
    <property type="entry name" value="MFS_trans_sf"/>
</dbReference>
<evidence type="ECO:0000256" key="7">
    <source>
        <dbReference type="SAM" id="Phobius"/>
    </source>
</evidence>
<feature type="region of interest" description="Disordered" evidence="6">
    <location>
        <begin position="1"/>
        <end position="29"/>
    </location>
</feature>
<keyword evidence="3 7" id="KW-0812">Transmembrane</keyword>
<feature type="transmembrane region" description="Helical" evidence="7">
    <location>
        <begin position="383"/>
        <end position="407"/>
    </location>
</feature>
<protein>
    <recommendedName>
        <fullName evidence="8">Major facilitator superfamily (MFS) profile domain-containing protein</fullName>
    </recommendedName>
</protein>
<gene>
    <name evidence="9" type="ORF">EIP91_005509</name>
</gene>
<evidence type="ECO:0000259" key="8">
    <source>
        <dbReference type="PROSITE" id="PS50850"/>
    </source>
</evidence>
<dbReference type="GO" id="GO:0022857">
    <property type="term" value="F:transmembrane transporter activity"/>
    <property type="evidence" value="ECO:0007669"/>
    <property type="project" value="InterPro"/>
</dbReference>
<dbReference type="SUPFAM" id="SSF103473">
    <property type="entry name" value="MFS general substrate transporter"/>
    <property type="match status" value="1"/>
</dbReference>
<keyword evidence="5 7" id="KW-0472">Membrane</keyword>
<keyword evidence="2" id="KW-0813">Transport</keyword>
<dbReference type="InterPro" id="IPR011701">
    <property type="entry name" value="MFS"/>
</dbReference>
<keyword evidence="10" id="KW-1185">Reference proteome</keyword>
<organism evidence="9 10">
    <name type="scientific">Steccherinum ochraceum</name>
    <dbReference type="NCBI Taxonomy" id="92696"/>
    <lineage>
        <taxon>Eukaryota</taxon>
        <taxon>Fungi</taxon>
        <taxon>Dikarya</taxon>
        <taxon>Basidiomycota</taxon>
        <taxon>Agaricomycotina</taxon>
        <taxon>Agaricomycetes</taxon>
        <taxon>Polyporales</taxon>
        <taxon>Steccherinaceae</taxon>
        <taxon>Steccherinum</taxon>
    </lineage>
</organism>
<dbReference type="PANTHER" id="PTHR43791">
    <property type="entry name" value="PERMEASE-RELATED"/>
    <property type="match status" value="1"/>
</dbReference>
<feature type="transmembrane region" description="Helical" evidence="7">
    <location>
        <begin position="332"/>
        <end position="352"/>
    </location>
</feature>
<evidence type="ECO:0000313" key="10">
    <source>
        <dbReference type="Proteomes" id="UP000292702"/>
    </source>
</evidence>
<feature type="transmembrane region" description="Helical" evidence="7">
    <location>
        <begin position="419"/>
        <end position="439"/>
    </location>
</feature>
<feature type="transmembrane region" description="Helical" evidence="7">
    <location>
        <begin position="103"/>
        <end position="124"/>
    </location>
</feature>
<feature type="transmembrane region" description="Helical" evidence="7">
    <location>
        <begin position="359"/>
        <end position="377"/>
    </location>
</feature>
<feature type="compositionally biased region" description="Basic and acidic residues" evidence="6">
    <location>
        <begin position="16"/>
        <end position="29"/>
    </location>
</feature>
<evidence type="ECO:0000256" key="1">
    <source>
        <dbReference type="ARBA" id="ARBA00004141"/>
    </source>
</evidence>
<sequence length="525" mass="58351">MSAAEKNASPAPSTHLSDEKGRVSRAEDANIDVEKVHEPTAVYNAHIDTSGVDERKLLRKLDLALVPWLSFLYLLSFLDRTSIGNAKLYGLETSLHISDTQYNIALTIFFFSYAIFEVPSNIFLKRLRPSIWLSLLMLLWGIMMTVQGLVHNYGGLLGMRWMLGLFEAGLFPGVNYYLSCWYKRSEFGIRAAVFFSAATVSGAFGGLLAAAISNMEGIGGKPAWAWIFILEGLLTVVAGAASFWIIQDFPDTAKFLTEAERTVVIRRLQSDDQFSAAGEKLKLRYIYESLLDWKTWLGMFLYMGSDGPLYAFSLFLPSIINELGYTATPANLLTVPVYTLACIVTCFVGFVADRRGQRGYLNIINCCVGLAGYIILVCSRNAALSYFGVFLAACGIYPNIPNTIAWVSNNVEGSYKRSVTIAMVISFGNINGAVSSNVYRGQDKPWYTLGHGIVLMYIGIGLICSVLMLFLLKKENARRDRGERDEIIEGVNDDQTDLLKNGKFASVEDAKREKGDMWSGYRYTL</sequence>
<feature type="transmembrane region" description="Helical" evidence="7">
    <location>
        <begin position="191"/>
        <end position="212"/>
    </location>
</feature>
<evidence type="ECO:0000256" key="3">
    <source>
        <dbReference type="ARBA" id="ARBA00022692"/>
    </source>
</evidence>
<dbReference type="GO" id="GO:0016020">
    <property type="term" value="C:membrane"/>
    <property type="evidence" value="ECO:0007669"/>
    <property type="project" value="UniProtKB-SubCell"/>
</dbReference>
<feature type="transmembrane region" description="Helical" evidence="7">
    <location>
        <begin position="224"/>
        <end position="246"/>
    </location>
</feature>
<dbReference type="Pfam" id="PF07690">
    <property type="entry name" value="MFS_1"/>
    <property type="match status" value="1"/>
</dbReference>
<evidence type="ECO:0000256" key="6">
    <source>
        <dbReference type="SAM" id="MobiDB-lite"/>
    </source>
</evidence>
<proteinExistence type="predicted"/>
<evidence type="ECO:0000256" key="2">
    <source>
        <dbReference type="ARBA" id="ARBA00022448"/>
    </source>
</evidence>
<feature type="domain" description="Major facilitator superfamily (MFS) profile" evidence="8">
    <location>
        <begin position="65"/>
        <end position="476"/>
    </location>
</feature>
<comment type="caution">
    <text evidence="9">The sequence shown here is derived from an EMBL/GenBank/DDBJ whole genome shotgun (WGS) entry which is preliminary data.</text>
</comment>
<dbReference type="PROSITE" id="PS50850">
    <property type="entry name" value="MFS"/>
    <property type="match status" value="1"/>
</dbReference>
<feature type="transmembrane region" description="Helical" evidence="7">
    <location>
        <begin position="63"/>
        <end position="83"/>
    </location>
</feature>
<dbReference type="Gene3D" id="1.20.1250.20">
    <property type="entry name" value="MFS general substrate transporter like domains"/>
    <property type="match status" value="2"/>
</dbReference>